<sequence length="97" mass="10639">MGLGKLLKVIIIPVAIFILIIIGIAICLTTRRNKKQKERELELHSKQYQPPVITQWGPSPPLASSTPAYSPAEIQQPAPTYTSHAGNSSFKSPTEMV</sequence>
<feature type="transmembrane region" description="Helical" evidence="2">
    <location>
        <begin position="6"/>
        <end position="29"/>
    </location>
</feature>
<keyword evidence="2" id="KW-0472">Membrane</keyword>
<dbReference type="EMBL" id="JBFXLU010000152">
    <property type="protein sequence ID" value="KAL2837947.1"/>
    <property type="molecule type" value="Genomic_DNA"/>
</dbReference>
<accession>A0ABR4JDY3</accession>
<keyword evidence="2" id="KW-0812">Transmembrane</keyword>
<dbReference type="Proteomes" id="UP001610446">
    <property type="component" value="Unassembled WGS sequence"/>
</dbReference>
<protein>
    <submittedName>
        <fullName evidence="3">Uncharacterized protein</fullName>
    </submittedName>
</protein>
<feature type="region of interest" description="Disordered" evidence="1">
    <location>
        <begin position="52"/>
        <end position="97"/>
    </location>
</feature>
<keyword evidence="4" id="KW-1185">Reference proteome</keyword>
<evidence type="ECO:0000256" key="1">
    <source>
        <dbReference type="SAM" id="MobiDB-lite"/>
    </source>
</evidence>
<proteinExistence type="predicted"/>
<feature type="compositionally biased region" description="Polar residues" evidence="1">
    <location>
        <begin position="77"/>
        <end position="97"/>
    </location>
</feature>
<gene>
    <name evidence="3" type="ORF">BJY01DRAFT_251178</name>
</gene>
<evidence type="ECO:0000256" key="2">
    <source>
        <dbReference type="SAM" id="Phobius"/>
    </source>
</evidence>
<comment type="caution">
    <text evidence="3">The sequence shown here is derived from an EMBL/GenBank/DDBJ whole genome shotgun (WGS) entry which is preliminary data.</text>
</comment>
<organism evidence="3 4">
    <name type="scientific">Aspergillus pseudoustus</name>
    <dbReference type="NCBI Taxonomy" id="1810923"/>
    <lineage>
        <taxon>Eukaryota</taxon>
        <taxon>Fungi</taxon>
        <taxon>Dikarya</taxon>
        <taxon>Ascomycota</taxon>
        <taxon>Pezizomycotina</taxon>
        <taxon>Eurotiomycetes</taxon>
        <taxon>Eurotiomycetidae</taxon>
        <taxon>Eurotiales</taxon>
        <taxon>Aspergillaceae</taxon>
        <taxon>Aspergillus</taxon>
        <taxon>Aspergillus subgen. Nidulantes</taxon>
    </lineage>
</organism>
<evidence type="ECO:0000313" key="3">
    <source>
        <dbReference type="EMBL" id="KAL2837947.1"/>
    </source>
</evidence>
<keyword evidence="2" id="KW-1133">Transmembrane helix</keyword>
<evidence type="ECO:0000313" key="4">
    <source>
        <dbReference type="Proteomes" id="UP001610446"/>
    </source>
</evidence>
<reference evidence="3 4" key="1">
    <citation type="submission" date="2024-07" db="EMBL/GenBank/DDBJ databases">
        <title>Section-level genome sequencing and comparative genomics of Aspergillus sections Usti and Cavernicolus.</title>
        <authorList>
            <consortium name="Lawrence Berkeley National Laboratory"/>
            <person name="Nybo J.L."/>
            <person name="Vesth T.C."/>
            <person name="Theobald S."/>
            <person name="Frisvad J.C."/>
            <person name="Larsen T.O."/>
            <person name="Kjaerboelling I."/>
            <person name="Rothschild-Mancinelli K."/>
            <person name="Lyhne E.K."/>
            <person name="Kogle M.E."/>
            <person name="Barry K."/>
            <person name="Clum A."/>
            <person name="Na H."/>
            <person name="Ledsgaard L."/>
            <person name="Lin J."/>
            <person name="Lipzen A."/>
            <person name="Kuo A."/>
            <person name="Riley R."/>
            <person name="Mondo S."/>
            <person name="Labutti K."/>
            <person name="Haridas S."/>
            <person name="Pangalinan J."/>
            <person name="Salamov A.A."/>
            <person name="Simmons B.A."/>
            <person name="Magnuson J.K."/>
            <person name="Chen J."/>
            <person name="Drula E."/>
            <person name="Henrissat B."/>
            <person name="Wiebenga A."/>
            <person name="Lubbers R.J."/>
            <person name="Gomes A.C."/>
            <person name="Makela M.R."/>
            <person name="Stajich J."/>
            <person name="Grigoriev I.V."/>
            <person name="Mortensen U.H."/>
            <person name="De Vries R.P."/>
            <person name="Baker S.E."/>
            <person name="Andersen M.R."/>
        </authorList>
    </citation>
    <scope>NUCLEOTIDE SEQUENCE [LARGE SCALE GENOMIC DNA]</scope>
    <source>
        <strain evidence="3 4">CBS 123904</strain>
    </source>
</reference>
<name>A0ABR4JDY3_9EURO</name>